<dbReference type="Proteomes" id="UP000023152">
    <property type="component" value="Unassembled WGS sequence"/>
</dbReference>
<evidence type="ECO:0000313" key="2">
    <source>
        <dbReference type="EMBL" id="ETO33503.1"/>
    </source>
</evidence>
<evidence type="ECO:0000313" key="3">
    <source>
        <dbReference type="Proteomes" id="UP000023152"/>
    </source>
</evidence>
<dbReference type="AlphaFoldDB" id="X6P5V3"/>
<comment type="caution">
    <text evidence="2">The sequence shown here is derived from an EMBL/GenBank/DDBJ whole genome shotgun (WGS) entry which is preliminary data.</text>
</comment>
<feature type="compositionally biased region" description="Basic and acidic residues" evidence="1">
    <location>
        <begin position="173"/>
        <end position="186"/>
    </location>
</feature>
<feature type="region of interest" description="Disordered" evidence="1">
    <location>
        <begin position="151"/>
        <end position="186"/>
    </location>
</feature>
<feature type="region of interest" description="Disordered" evidence="1">
    <location>
        <begin position="92"/>
        <end position="124"/>
    </location>
</feature>
<feature type="compositionally biased region" description="Low complexity" evidence="1">
    <location>
        <begin position="151"/>
        <end position="166"/>
    </location>
</feature>
<feature type="compositionally biased region" description="Basic and acidic residues" evidence="1">
    <location>
        <begin position="293"/>
        <end position="308"/>
    </location>
</feature>
<feature type="non-terminal residue" evidence="2">
    <location>
        <position position="1"/>
    </location>
</feature>
<feature type="region of interest" description="Disordered" evidence="1">
    <location>
        <begin position="199"/>
        <end position="222"/>
    </location>
</feature>
<keyword evidence="3" id="KW-1185">Reference proteome</keyword>
<feature type="compositionally biased region" description="Basic and acidic residues" evidence="1">
    <location>
        <begin position="99"/>
        <end position="122"/>
    </location>
</feature>
<proteinExistence type="predicted"/>
<gene>
    <name evidence="2" type="ORF">RFI_03597</name>
</gene>
<evidence type="ECO:0000256" key="1">
    <source>
        <dbReference type="SAM" id="MobiDB-lite"/>
    </source>
</evidence>
<accession>X6P5V3</accession>
<organism evidence="2 3">
    <name type="scientific">Reticulomyxa filosa</name>
    <dbReference type="NCBI Taxonomy" id="46433"/>
    <lineage>
        <taxon>Eukaryota</taxon>
        <taxon>Sar</taxon>
        <taxon>Rhizaria</taxon>
        <taxon>Retaria</taxon>
        <taxon>Foraminifera</taxon>
        <taxon>Monothalamids</taxon>
        <taxon>Reticulomyxidae</taxon>
        <taxon>Reticulomyxa</taxon>
    </lineage>
</organism>
<protein>
    <submittedName>
        <fullName evidence="2">Ankyrin repeat-containing protein</fullName>
    </submittedName>
</protein>
<dbReference type="EMBL" id="ASPP01003344">
    <property type="protein sequence ID" value="ETO33503.1"/>
    <property type="molecule type" value="Genomic_DNA"/>
</dbReference>
<sequence length="335" mass="37270">NANANANEKMNGAKKKGETAVPPLQLLEKLLKLYPQIRKWLQSKNHDMVLSCDENATKFLNTLKASQAIFICILSELENELKGRANCRNEKIKHKGKSKSKDKDKDKDKGKEKDKNASKAKDMYTNSIQQSIGINPSLNTATTTTMNMNMNINTNTNTNTNTTTMTGKSRSKSNHEMSKSNHEMSKSNHEMYKSNHEMYKSSGTNEPMPVKKHPKISPIKTYSQNPSVMLDKNYNHSRNKLVGPTVAAPVLPPALPLPLPPPPPPPPLLSPLTSVLPVVAAMNQPEKRAKRPNSVDHPHKAQKMEQHTAAKATMTRKNSNGVLKKKKRNCTAVQI</sequence>
<reference evidence="2 3" key="1">
    <citation type="journal article" date="2013" name="Curr. Biol.">
        <title>The Genome of the Foraminiferan Reticulomyxa filosa.</title>
        <authorList>
            <person name="Glockner G."/>
            <person name="Hulsmann N."/>
            <person name="Schleicher M."/>
            <person name="Noegel A.A."/>
            <person name="Eichinger L."/>
            <person name="Gallinger C."/>
            <person name="Pawlowski J."/>
            <person name="Sierra R."/>
            <person name="Euteneuer U."/>
            <person name="Pillet L."/>
            <person name="Moustafa A."/>
            <person name="Platzer M."/>
            <person name="Groth M."/>
            <person name="Szafranski K."/>
            <person name="Schliwa M."/>
        </authorList>
    </citation>
    <scope>NUCLEOTIDE SEQUENCE [LARGE SCALE GENOMIC DNA]</scope>
</reference>
<name>X6P5V3_RETFI</name>
<feature type="region of interest" description="Disordered" evidence="1">
    <location>
        <begin position="284"/>
        <end position="335"/>
    </location>
</feature>